<dbReference type="EMBL" id="DS999641">
    <property type="protein sequence ID" value="EFE69559.2"/>
    <property type="molecule type" value="Genomic_DNA"/>
</dbReference>
<evidence type="ECO:0000313" key="2">
    <source>
        <dbReference type="Proteomes" id="UP000003824"/>
    </source>
</evidence>
<sequence>GRIKRPEGGAARREGVVMPASILEELDHLLGAVSTRRTSTRLGCPSRGPARIAQVLGDNGGVPYVCTACGHSRS</sequence>
<dbReference type="eggNOG" id="ENOG5031SIV">
    <property type="taxonomic scope" value="Bacteria"/>
</dbReference>
<gene>
    <name evidence="1" type="ORF">SSFG_04801</name>
</gene>
<evidence type="ECO:0000313" key="1">
    <source>
        <dbReference type="EMBL" id="EFE69559.2"/>
    </source>
</evidence>
<evidence type="ECO:0008006" key="3">
    <source>
        <dbReference type="Google" id="ProtNLM"/>
    </source>
</evidence>
<name>D6A3P6_STRV1</name>
<dbReference type="AlphaFoldDB" id="D6A3P6"/>
<feature type="non-terminal residue" evidence="1">
    <location>
        <position position="1"/>
    </location>
</feature>
<organism evidence="1 2">
    <name type="scientific">Streptomyces viridosporus (strain ATCC 14672 / DSM 40746 / JCM 4963 / KCTC 9882 / NRRL B-12104 / FH 1290)</name>
    <name type="common">Streptomyces ghanaensis</name>
    <dbReference type="NCBI Taxonomy" id="566461"/>
    <lineage>
        <taxon>Bacteria</taxon>
        <taxon>Bacillati</taxon>
        <taxon>Actinomycetota</taxon>
        <taxon>Actinomycetes</taxon>
        <taxon>Kitasatosporales</taxon>
        <taxon>Streptomycetaceae</taxon>
        <taxon>Streptomyces</taxon>
    </lineage>
</organism>
<reference evidence="2" key="1">
    <citation type="submission" date="2008-12" db="EMBL/GenBank/DDBJ databases">
        <title>Annotation of Streptomyces ghanaensis ATCC 14672.</title>
        <authorList>
            <consortium name="The Broad Institute Genome Sequencing Platform"/>
            <consortium name="Broad Institute Microbial Sequencing Center"/>
            <person name="Fischbach M."/>
            <person name="Ward D."/>
            <person name="Young S."/>
            <person name="Kodira C.D."/>
            <person name="Zeng Q."/>
            <person name="Koehrsen M."/>
            <person name="Godfrey P."/>
            <person name="Alvarado L."/>
            <person name="Berlin A.M."/>
            <person name="Borenstein D."/>
            <person name="Chen Z."/>
            <person name="Engels R."/>
            <person name="Freedman E."/>
            <person name="Gellesch M."/>
            <person name="Goldberg J."/>
            <person name="Griggs A."/>
            <person name="Gujja S."/>
            <person name="Heiman D.I."/>
            <person name="Hepburn T.A."/>
            <person name="Howarth C."/>
            <person name="Jen D."/>
            <person name="Larson L."/>
            <person name="Lewis B."/>
            <person name="Mehta T."/>
            <person name="Park D."/>
            <person name="Pearson M."/>
            <person name="Roberts A."/>
            <person name="Saif S."/>
            <person name="Shea T.D."/>
            <person name="Shenoy N."/>
            <person name="Sisk P."/>
            <person name="Stolte C."/>
            <person name="Sykes S.N."/>
            <person name="Walk T."/>
            <person name="White J."/>
            <person name="Yandava C."/>
            <person name="Straight P."/>
            <person name="Clardy J."/>
            <person name="Hung D."/>
            <person name="Kolter R."/>
            <person name="Mekalanos J."/>
            <person name="Walker S."/>
            <person name="Walsh C.T."/>
            <person name="Wieland B.L.C."/>
            <person name="Ilzarbe M."/>
            <person name="Galagan J."/>
            <person name="Nusbaum C."/>
            <person name="Birren B."/>
        </authorList>
    </citation>
    <scope>NUCLEOTIDE SEQUENCE [LARGE SCALE GENOMIC DNA]</scope>
    <source>
        <strain evidence="2">ATCC 14672 / DSM 40746 / JCM 4963 / KCTC 9882 / NRRL B-12104 / FH 1290</strain>
    </source>
</reference>
<dbReference type="Proteomes" id="UP000003824">
    <property type="component" value="Unassembled WGS sequence"/>
</dbReference>
<accession>D6A3P6</accession>
<proteinExistence type="predicted"/>
<protein>
    <recommendedName>
        <fullName evidence="3">Transposase</fullName>
    </recommendedName>
</protein>